<evidence type="ECO:0000256" key="4">
    <source>
        <dbReference type="ARBA" id="ARBA00022475"/>
    </source>
</evidence>
<keyword evidence="10 13" id="KW-1133">Transmembrane helix</keyword>
<evidence type="ECO:0000256" key="1">
    <source>
        <dbReference type="ARBA" id="ARBA00001947"/>
    </source>
</evidence>
<comment type="similarity">
    <text evidence="3">Belongs to the peptidase M50B family.</text>
</comment>
<keyword evidence="8" id="KW-0378">Hydrolase</keyword>
<keyword evidence="9" id="KW-0862">Zinc</keyword>
<keyword evidence="12 13" id="KW-0472">Membrane</keyword>
<proteinExistence type="inferred from homology"/>
<evidence type="ECO:0000256" key="6">
    <source>
        <dbReference type="ARBA" id="ARBA00022692"/>
    </source>
</evidence>
<evidence type="ECO:0000256" key="5">
    <source>
        <dbReference type="ARBA" id="ARBA00022670"/>
    </source>
</evidence>
<dbReference type="GO" id="GO:0046872">
    <property type="term" value="F:metal ion binding"/>
    <property type="evidence" value="ECO:0007669"/>
    <property type="project" value="UniProtKB-KW"/>
</dbReference>
<keyword evidence="4" id="KW-1003">Cell membrane</keyword>
<feature type="transmembrane region" description="Helical" evidence="13">
    <location>
        <begin position="101"/>
        <end position="123"/>
    </location>
</feature>
<dbReference type="PANTHER" id="PTHR35864">
    <property type="entry name" value="ZINC METALLOPROTEASE MJ0611-RELATED"/>
    <property type="match status" value="1"/>
</dbReference>
<evidence type="ECO:0000256" key="9">
    <source>
        <dbReference type="ARBA" id="ARBA00022833"/>
    </source>
</evidence>
<dbReference type="PANTHER" id="PTHR35864:SF1">
    <property type="entry name" value="ZINC METALLOPROTEASE YWHC-RELATED"/>
    <property type="match status" value="1"/>
</dbReference>
<evidence type="ECO:0000256" key="12">
    <source>
        <dbReference type="ARBA" id="ARBA00023136"/>
    </source>
</evidence>
<dbReference type="CDD" id="cd06158">
    <property type="entry name" value="S2P-M50_like_1"/>
    <property type="match status" value="1"/>
</dbReference>
<evidence type="ECO:0000313" key="15">
    <source>
        <dbReference type="EMBL" id="OGZ71493.1"/>
    </source>
</evidence>
<comment type="caution">
    <text evidence="15">The sequence shown here is derived from an EMBL/GenBank/DDBJ whole genome shotgun (WGS) entry which is preliminary data.</text>
</comment>
<dbReference type="InterPro" id="IPR008915">
    <property type="entry name" value="Peptidase_M50"/>
</dbReference>
<feature type="domain" description="Peptidase M50" evidence="14">
    <location>
        <begin position="131"/>
        <end position="191"/>
    </location>
</feature>
<comment type="cofactor">
    <cofactor evidence="1">
        <name>Zn(2+)</name>
        <dbReference type="ChEBI" id="CHEBI:29105"/>
    </cofactor>
</comment>
<evidence type="ECO:0000256" key="13">
    <source>
        <dbReference type="SAM" id="Phobius"/>
    </source>
</evidence>
<keyword evidence="6 13" id="KW-0812">Transmembrane</keyword>
<evidence type="ECO:0000256" key="7">
    <source>
        <dbReference type="ARBA" id="ARBA00022723"/>
    </source>
</evidence>
<evidence type="ECO:0000256" key="11">
    <source>
        <dbReference type="ARBA" id="ARBA00023049"/>
    </source>
</evidence>
<dbReference type="GO" id="GO:0005886">
    <property type="term" value="C:plasma membrane"/>
    <property type="evidence" value="ECO:0007669"/>
    <property type="project" value="UniProtKB-SubCell"/>
</dbReference>
<name>A0A1G2I9M9_9BACT</name>
<feature type="transmembrane region" description="Helical" evidence="13">
    <location>
        <begin position="178"/>
        <end position="201"/>
    </location>
</feature>
<feature type="transmembrane region" description="Helical" evidence="13">
    <location>
        <begin position="59"/>
        <end position="81"/>
    </location>
</feature>
<evidence type="ECO:0000256" key="8">
    <source>
        <dbReference type="ARBA" id="ARBA00022801"/>
    </source>
</evidence>
<dbReference type="InterPro" id="IPR052348">
    <property type="entry name" value="Metallopeptidase_M50B"/>
</dbReference>
<evidence type="ECO:0000256" key="10">
    <source>
        <dbReference type="ARBA" id="ARBA00022989"/>
    </source>
</evidence>
<reference evidence="15 16" key="1">
    <citation type="journal article" date="2016" name="Nat. Commun.">
        <title>Thousands of microbial genomes shed light on interconnected biogeochemical processes in an aquifer system.</title>
        <authorList>
            <person name="Anantharaman K."/>
            <person name="Brown C.T."/>
            <person name="Hug L.A."/>
            <person name="Sharon I."/>
            <person name="Castelle C.J."/>
            <person name="Probst A.J."/>
            <person name="Thomas B.C."/>
            <person name="Singh A."/>
            <person name="Wilkins M.J."/>
            <person name="Karaoz U."/>
            <person name="Brodie E.L."/>
            <person name="Williams K.H."/>
            <person name="Hubbard S.S."/>
            <person name="Banfield J.F."/>
        </authorList>
    </citation>
    <scope>NUCLEOTIDE SEQUENCE [LARGE SCALE GENOMIC DNA]</scope>
</reference>
<keyword evidence="7" id="KW-0479">Metal-binding</keyword>
<dbReference type="GO" id="GO:0008237">
    <property type="term" value="F:metallopeptidase activity"/>
    <property type="evidence" value="ECO:0007669"/>
    <property type="project" value="UniProtKB-KW"/>
</dbReference>
<keyword evidence="11" id="KW-0482">Metalloprotease</keyword>
<dbReference type="GO" id="GO:0006508">
    <property type="term" value="P:proteolysis"/>
    <property type="evidence" value="ECO:0007669"/>
    <property type="project" value="UniProtKB-KW"/>
</dbReference>
<dbReference type="EMBL" id="MHOX01000004">
    <property type="protein sequence ID" value="OGZ71493.1"/>
    <property type="molecule type" value="Genomic_DNA"/>
</dbReference>
<comment type="subcellular location">
    <subcellularLocation>
        <location evidence="2">Cell membrane</location>
        <topology evidence="2">Multi-pass membrane protein</topology>
    </subcellularLocation>
</comment>
<evidence type="ECO:0000313" key="16">
    <source>
        <dbReference type="Proteomes" id="UP000176308"/>
    </source>
</evidence>
<accession>A0A1G2I9M9</accession>
<feature type="transmembrane region" description="Helical" evidence="13">
    <location>
        <begin position="135"/>
        <end position="157"/>
    </location>
</feature>
<evidence type="ECO:0000259" key="14">
    <source>
        <dbReference type="Pfam" id="PF02163"/>
    </source>
</evidence>
<dbReference type="Pfam" id="PF02163">
    <property type="entry name" value="Peptidase_M50"/>
    <property type="match status" value="1"/>
</dbReference>
<keyword evidence="5" id="KW-0645">Protease</keyword>
<dbReference type="InterPro" id="IPR044537">
    <property type="entry name" value="Rip2-like"/>
</dbReference>
<evidence type="ECO:0000256" key="2">
    <source>
        <dbReference type="ARBA" id="ARBA00004651"/>
    </source>
</evidence>
<evidence type="ECO:0000256" key="3">
    <source>
        <dbReference type="ARBA" id="ARBA00007931"/>
    </source>
</evidence>
<organism evidence="15 16">
    <name type="scientific">Candidatus Staskawiczbacteria bacterium RIFCSPLOWO2_01_FULL_33_9</name>
    <dbReference type="NCBI Taxonomy" id="1802211"/>
    <lineage>
        <taxon>Bacteria</taxon>
        <taxon>Candidatus Staskawicziibacteriota</taxon>
    </lineage>
</organism>
<dbReference type="Proteomes" id="UP000176308">
    <property type="component" value="Unassembled WGS sequence"/>
</dbReference>
<protein>
    <recommendedName>
        <fullName evidence="14">Peptidase M50 domain-containing protein</fullName>
    </recommendedName>
</protein>
<gene>
    <name evidence="15" type="ORF">A2904_01750</name>
</gene>
<sequence length="214" mass="24023">MEIVTIVTFIFVLVILLFSVIIHELAHGSVAYSLGDPTAKYAGRLTLNPLKHLDPIGSVLLPILLLILAIKTGNWIIVGWAKPVPINPYNFKDQKYGNIKVSLAGPISNILLAIFFGLILRFIPKEIFINNQGILIAFSYIISINIWLAIFNLIPIPPLDGSWVLFSLLPEKFDNIKIFLKQYGLAILMFLIIFGGLQWFWLVSDFLFSLITGL</sequence>
<dbReference type="AlphaFoldDB" id="A0A1G2I9M9"/>